<keyword evidence="2" id="KW-0812">Transmembrane</keyword>
<proteinExistence type="predicted"/>
<feature type="region of interest" description="Disordered" evidence="1">
    <location>
        <begin position="204"/>
        <end position="238"/>
    </location>
</feature>
<evidence type="ECO:0000256" key="1">
    <source>
        <dbReference type="SAM" id="MobiDB-lite"/>
    </source>
</evidence>
<evidence type="ECO:0000313" key="4">
    <source>
        <dbReference type="Proteomes" id="UP000186817"/>
    </source>
</evidence>
<evidence type="ECO:0000313" key="3">
    <source>
        <dbReference type="EMBL" id="OLQ09769.1"/>
    </source>
</evidence>
<feature type="compositionally biased region" description="Basic and acidic residues" evidence="1">
    <location>
        <begin position="702"/>
        <end position="717"/>
    </location>
</feature>
<accession>A0A1Q9EQR2</accession>
<name>A0A1Q9EQR2_SYMMI</name>
<reference evidence="3 4" key="1">
    <citation type="submission" date="2016-02" db="EMBL/GenBank/DDBJ databases">
        <title>Genome analysis of coral dinoflagellate symbionts highlights evolutionary adaptations to a symbiotic lifestyle.</title>
        <authorList>
            <person name="Aranda M."/>
            <person name="Li Y."/>
            <person name="Liew Y.J."/>
            <person name="Baumgarten S."/>
            <person name="Simakov O."/>
            <person name="Wilson M."/>
            <person name="Piel J."/>
            <person name="Ashoor H."/>
            <person name="Bougouffa S."/>
            <person name="Bajic V.B."/>
            <person name="Ryu T."/>
            <person name="Ravasi T."/>
            <person name="Bayer T."/>
            <person name="Micklem G."/>
            <person name="Kim H."/>
            <person name="Bhak J."/>
            <person name="Lajeunesse T.C."/>
            <person name="Voolstra C.R."/>
        </authorList>
    </citation>
    <scope>NUCLEOTIDE SEQUENCE [LARGE SCALE GENOMIC DNA]</scope>
    <source>
        <strain evidence="3 4">CCMP2467</strain>
    </source>
</reference>
<protein>
    <submittedName>
        <fullName evidence="3">Uncharacterized protein</fullName>
    </submittedName>
</protein>
<dbReference type="Proteomes" id="UP000186817">
    <property type="component" value="Unassembled WGS sequence"/>
</dbReference>
<feature type="transmembrane region" description="Helical" evidence="2">
    <location>
        <begin position="12"/>
        <end position="42"/>
    </location>
</feature>
<keyword evidence="2" id="KW-0472">Membrane</keyword>
<gene>
    <name evidence="3" type="ORF">AK812_SmicGene6529</name>
</gene>
<feature type="region of interest" description="Disordered" evidence="1">
    <location>
        <begin position="672"/>
        <end position="719"/>
    </location>
</feature>
<feature type="compositionally biased region" description="Acidic residues" evidence="1">
    <location>
        <begin position="672"/>
        <end position="681"/>
    </location>
</feature>
<feature type="compositionally biased region" description="Basic and acidic residues" evidence="1">
    <location>
        <begin position="682"/>
        <end position="694"/>
    </location>
</feature>
<dbReference type="EMBL" id="LSRX01000090">
    <property type="protein sequence ID" value="OLQ09769.1"/>
    <property type="molecule type" value="Genomic_DNA"/>
</dbReference>
<feature type="compositionally biased region" description="Basic and acidic residues" evidence="1">
    <location>
        <begin position="274"/>
        <end position="285"/>
    </location>
</feature>
<feature type="compositionally biased region" description="Basic and acidic residues" evidence="1">
    <location>
        <begin position="220"/>
        <end position="231"/>
    </location>
</feature>
<organism evidence="3 4">
    <name type="scientific">Symbiodinium microadriaticum</name>
    <name type="common">Dinoflagellate</name>
    <name type="synonym">Zooxanthella microadriatica</name>
    <dbReference type="NCBI Taxonomy" id="2951"/>
    <lineage>
        <taxon>Eukaryota</taxon>
        <taxon>Sar</taxon>
        <taxon>Alveolata</taxon>
        <taxon>Dinophyceae</taxon>
        <taxon>Suessiales</taxon>
        <taxon>Symbiodiniaceae</taxon>
        <taxon>Symbiodinium</taxon>
    </lineage>
</organism>
<dbReference type="AlphaFoldDB" id="A0A1Q9EQR2"/>
<comment type="caution">
    <text evidence="3">The sequence shown here is derived from an EMBL/GenBank/DDBJ whole genome shotgun (WGS) entry which is preliminary data.</text>
</comment>
<feature type="region of interest" description="Disordered" evidence="1">
    <location>
        <begin position="272"/>
        <end position="292"/>
    </location>
</feature>
<keyword evidence="4" id="KW-1185">Reference proteome</keyword>
<feature type="transmembrane region" description="Helical" evidence="2">
    <location>
        <begin position="506"/>
        <end position="537"/>
    </location>
</feature>
<dbReference type="InterPro" id="IPR036282">
    <property type="entry name" value="Glutathione-S-Trfase_C_sf"/>
</dbReference>
<dbReference type="SUPFAM" id="SSF47616">
    <property type="entry name" value="GST C-terminal domain-like"/>
    <property type="match status" value="1"/>
</dbReference>
<keyword evidence="2" id="KW-1133">Transmembrane helix</keyword>
<sequence>MNVIYVIQWESFYYSLGWLLFLEVWFLILWRWSLTVLIALLLKRTLDLRPKKDEKASVGSSDVEAGLRSIWYQNKGSCIPGKKRPGDLAAFILMTLLGARIPNWLPSMVQMRGRCKQHMRTHLEEMEKTLADGTEFLTGNTLTLADIGRVTIFERMEEAGWQKMMERLEDCANIPVSIEGAALIPVCHLQLRAGHYLRREGQALKNGSKLGQVRPPGSEAKPRRGPDETTRRAGSSESTRCDAPDVVIWEAERRFMFGGFSCDYLIVRPPGSEAKPRRGPDETTRRAGSSESTRCDAPDVVIWEAERRFMFGGFSCDYLIEGFDVAPFMDAFGNECGWPQAFIYLGDVRYRYQWEIVVNAETDENGWQYAFAFTYDAQWRRTMDTVSTWVRRRQHHGRCLGLAPEDFVGKGDVGTGNLGIGSPSFDESSPEQTPLGWNIRARSSGSFVAPAVKFSTIENLFFSLFSWDLKGRRLYLSIRNDVDFTLSLLERHKNLFTWKDHDVSTIIVVLLAALLVLTLIVPTSVIFAFIIAFTFYIGSAMGQRKRQHREDFLKELSKLSCSITSKNIVFNGDELCKALEEKGVTRLTLRDWCNANFKTQFNLKSFDPCRTLAELADLVVESSPLIETTVRRYRAWHSDVYGNFLDHVPSDSTDFDSTCVCYGLGGAPLTEVPEELPLNEEPDVREQPGEKKEPEAEEASDADMKEEPAVREDTKDGDAEDEVLEGLQFQSHKARLPAASAPVVPCEEETVSCEAFPARPTIIHVAPEAEIWSFREMLSAPSEMRRRSSTPRGIPPQASERFVGAAQNLEVSNPDGVLDVFNNKPHEELYDVKNIGPVSVNKILIQRRRGKLSSGI</sequence>
<evidence type="ECO:0000256" key="2">
    <source>
        <dbReference type="SAM" id="Phobius"/>
    </source>
</evidence>
<dbReference type="OrthoDB" id="72441at2759"/>